<evidence type="ECO:0000259" key="1">
    <source>
        <dbReference type="Pfam" id="PF25954"/>
    </source>
</evidence>
<evidence type="ECO:0000313" key="3">
    <source>
        <dbReference type="Proteomes" id="UP000198623"/>
    </source>
</evidence>
<dbReference type="Gene3D" id="2.40.30.170">
    <property type="match status" value="1"/>
</dbReference>
<dbReference type="Proteomes" id="UP000198623">
    <property type="component" value="Unassembled WGS sequence"/>
</dbReference>
<dbReference type="EMBL" id="FOOU01000009">
    <property type="protein sequence ID" value="SFG60224.1"/>
    <property type="molecule type" value="Genomic_DNA"/>
</dbReference>
<sequence>MGEAVQLGMPLISGFDPDSLRVFVELPQSIAAIARSKPTIRVVLNNGASVLPMKTTFFPIADAGTGTVRMRLQLPQAQQSLYPGQLVKVAVQVGDRERLLVLATSIVYRSEVAGVYVIHSEKMVLTIES</sequence>
<organism evidence="2 3">
    <name type="scientific">Neptunomonas qingdaonensis</name>
    <dbReference type="NCBI Taxonomy" id="1045558"/>
    <lineage>
        <taxon>Bacteria</taxon>
        <taxon>Pseudomonadati</taxon>
        <taxon>Pseudomonadota</taxon>
        <taxon>Gammaproteobacteria</taxon>
        <taxon>Oceanospirillales</taxon>
        <taxon>Oceanospirillaceae</taxon>
        <taxon>Neptunomonas</taxon>
    </lineage>
</organism>
<keyword evidence="3" id="KW-1185">Reference proteome</keyword>
<reference evidence="3" key="1">
    <citation type="submission" date="2016-10" db="EMBL/GenBank/DDBJ databases">
        <authorList>
            <person name="Varghese N."/>
            <person name="Submissions S."/>
        </authorList>
    </citation>
    <scope>NUCLEOTIDE SEQUENCE [LARGE SCALE GENOMIC DNA]</scope>
    <source>
        <strain evidence="3">CGMCC 1.10971</strain>
    </source>
</reference>
<dbReference type="InterPro" id="IPR058792">
    <property type="entry name" value="Beta-barrel_RND_2"/>
</dbReference>
<accession>A0A1I2T588</accession>
<protein>
    <recommendedName>
        <fullName evidence="1">CusB-like beta-barrel domain-containing protein</fullName>
    </recommendedName>
</protein>
<dbReference type="AlphaFoldDB" id="A0A1I2T588"/>
<dbReference type="STRING" id="1045558.SAMN05216175_10997"/>
<feature type="domain" description="CusB-like beta-barrel" evidence="1">
    <location>
        <begin position="24"/>
        <end position="91"/>
    </location>
</feature>
<evidence type="ECO:0000313" key="2">
    <source>
        <dbReference type="EMBL" id="SFG60224.1"/>
    </source>
</evidence>
<gene>
    <name evidence="2" type="ORF">SAMN05216175_10997</name>
</gene>
<proteinExistence type="predicted"/>
<dbReference type="Pfam" id="PF25954">
    <property type="entry name" value="Beta-barrel_RND_2"/>
    <property type="match status" value="1"/>
</dbReference>
<name>A0A1I2T588_9GAMM</name>